<comment type="caution">
    <text evidence="2">The sequence shown here is derived from an EMBL/GenBank/DDBJ whole genome shotgun (WGS) entry which is preliminary data.</text>
</comment>
<dbReference type="EMBL" id="BOOR01000080">
    <property type="protein sequence ID" value="GII59198.1"/>
    <property type="molecule type" value="Genomic_DNA"/>
</dbReference>
<proteinExistence type="predicted"/>
<dbReference type="Proteomes" id="UP000605992">
    <property type="component" value="Unassembled WGS sequence"/>
</dbReference>
<name>A0A8J3Y1L5_9ACTN</name>
<gene>
    <name evidence="2" type="ORF">Pth03_75870</name>
</gene>
<reference evidence="2" key="1">
    <citation type="submission" date="2021-01" db="EMBL/GenBank/DDBJ databases">
        <title>Whole genome shotgun sequence of Planotetraspora thailandica NBRC 104271.</title>
        <authorList>
            <person name="Komaki H."/>
            <person name="Tamura T."/>
        </authorList>
    </citation>
    <scope>NUCLEOTIDE SEQUENCE</scope>
    <source>
        <strain evidence="2">NBRC 104271</strain>
    </source>
</reference>
<accession>A0A8J3Y1L5</accession>
<evidence type="ECO:0000313" key="2">
    <source>
        <dbReference type="EMBL" id="GII59198.1"/>
    </source>
</evidence>
<dbReference type="AlphaFoldDB" id="A0A8J3Y1L5"/>
<evidence type="ECO:0000313" key="3">
    <source>
        <dbReference type="Proteomes" id="UP000605992"/>
    </source>
</evidence>
<feature type="region of interest" description="Disordered" evidence="1">
    <location>
        <begin position="122"/>
        <end position="157"/>
    </location>
</feature>
<protein>
    <submittedName>
        <fullName evidence="2">Uncharacterized protein</fullName>
    </submittedName>
</protein>
<sequence length="157" mass="16859">MVKLSMLDRSRTRDRPETVPDIPGVVPLALDVTDDVAVIRAAGTAARYDLAHQQRRGVDLRPATVQRVSEKSANLLTLNGHAPHRAASGLHLTALIGAWTSAPAPLPRVRIEGVVTRRSAVQQPVQQRRLTQLRATGPHLPTEQGGVSLNEAPALSS</sequence>
<feature type="compositionally biased region" description="Polar residues" evidence="1">
    <location>
        <begin position="122"/>
        <end position="134"/>
    </location>
</feature>
<evidence type="ECO:0000256" key="1">
    <source>
        <dbReference type="SAM" id="MobiDB-lite"/>
    </source>
</evidence>
<keyword evidence="3" id="KW-1185">Reference proteome</keyword>
<organism evidence="2 3">
    <name type="scientific">Planotetraspora thailandica</name>
    <dbReference type="NCBI Taxonomy" id="487172"/>
    <lineage>
        <taxon>Bacteria</taxon>
        <taxon>Bacillati</taxon>
        <taxon>Actinomycetota</taxon>
        <taxon>Actinomycetes</taxon>
        <taxon>Streptosporangiales</taxon>
        <taxon>Streptosporangiaceae</taxon>
        <taxon>Planotetraspora</taxon>
    </lineage>
</organism>